<dbReference type="OrthoDB" id="6075923at2759"/>
<dbReference type="Pfam" id="PF07662">
    <property type="entry name" value="Nucleos_tra2_C"/>
    <property type="match status" value="1"/>
</dbReference>
<evidence type="ECO:0000256" key="3">
    <source>
        <dbReference type="ARBA" id="ARBA00022475"/>
    </source>
</evidence>
<feature type="transmembrane region" description="Helical" evidence="8">
    <location>
        <begin position="74"/>
        <end position="97"/>
    </location>
</feature>
<evidence type="ECO:0000256" key="6">
    <source>
        <dbReference type="ARBA" id="ARBA00023136"/>
    </source>
</evidence>
<dbReference type="GO" id="GO:0015293">
    <property type="term" value="F:symporter activity"/>
    <property type="evidence" value="ECO:0007669"/>
    <property type="project" value="TreeGrafter"/>
</dbReference>
<dbReference type="Proteomes" id="UP000827284">
    <property type="component" value="Unassembled WGS sequence"/>
</dbReference>
<evidence type="ECO:0000256" key="1">
    <source>
        <dbReference type="ARBA" id="ARBA00004651"/>
    </source>
</evidence>
<dbReference type="InterPro" id="IPR008276">
    <property type="entry name" value="C_nuclsd_transpt"/>
</dbReference>
<dbReference type="Pfam" id="PF01773">
    <property type="entry name" value="Nucleos_tra2_N"/>
    <property type="match status" value="1"/>
</dbReference>
<feature type="transmembrane region" description="Helical" evidence="8">
    <location>
        <begin position="181"/>
        <end position="198"/>
    </location>
</feature>
<evidence type="ECO:0000256" key="5">
    <source>
        <dbReference type="ARBA" id="ARBA00022989"/>
    </source>
</evidence>
<feature type="region of interest" description="Disordered" evidence="7">
    <location>
        <begin position="1"/>
        <end position="47"/>
    </location>
</feature>
<feature type="transmembrane region" description="Helical" evidence="8">
    <location>
        <begin position="558"/>
        <end position="580"/>
    </location>
</feature>
<feature type="domain" description="Concentrative nucleoside transporter C-terminal" evidence="10">
    <location>
        <begin position="371"/>
        <end position="578"/>
    </location>
</feature>
<evidence type="ECO:0000259" key="9">
    <source>
        <dbReference type="Pfam" id="PF01773"/>
    </source>
</evidence>
<evidence type="ECO:0000313" key="12">
    <source>
        <dbReference type="Proteomes" id="UP000827284"/>
    </source>
</evidence>
<reference evidence="11" key="2">
    <citation type="journal article" date="2022" name="Microbiol. Resour. Announc.">
        <title>Whole-Genome Sequence of Entomortierella parvispora E1425, a Mucoromycotan Fungus Associated with Burkholderiaceae-Related Endosymbiotic Bacteria.</title>
        <authorList>
            <person name="Herlambang A."/>
            <person name="Guo Y."/>
            <person name="Takashima Y."/>
            <person name="Narisawa K."/>
            <person name="Ohta H."/>
            <person name="Nishizawa T."/>
        </authorList>
    </citation>
    <scope>NUCLEOTIDE SEQUENCE</scope>
    <source>
        <strain evidence="11">E1425</strain>
    </source>
</reference>
<protein>
    <submittedName>
        <fullName evidence="11">Uncharacterized protein</fullName>
    </submittedName>
</protein>
<evidence type="ECO:0000313" key="11">
    <source>
        <dbReference type="EMBL" id="GJJ69188.1"/>
    </source>
</evidence>
<dbReference type="AlphaFoldDB" id="A0A9P3LSP1"/>
<sequence length="581" mass="63061">MSFEDIEVKDSPVHTSSSSQESIHEKDHTLFQRRHTDEEESDLAALDQKKNGALEQQDVDRDEEKKVFGMRQKLFTLVWHGIAWLLFTAFFIVALVLDKGGPISVLSVLYAFTTLYLISAHVPDGTFARPTYAVWERSAKAVNSVPLLARQVIGYGIWPVAMTLTAVIRPDNENGTRVQRVISLCGLAFFVFVLYITSRNRRVIHWPTVATGLGLQFLLGLFVIRTYIGQTIFSYIGALMASFLGFSSSGIGFIMGDGFMNLYQTQFFAGVLPAIIFFGAVIQVMYYYNIIQTTIGSMGRVVVFIFEVSGVEVIAALAAPFVGMSESAMLVGPYLENATNAEIHQVMASGFATISGSVYLGLITFGANPTHLITCCIMSVPCAIVTSKMRYPEEEVPLTRGKAVVLERPDAEDSMVHALANGAILGIQLCIVISAVLIGFLSLLACGNYLINWVFVFLGVQGITIQKLIGWCFYPVAWGLGMPTSDLNDASTMMGIKFILNEFVGFSEAAQFFATGTQRGIMLATFACCSFANPSSLGSQISLLGKMAPTRAGDIAKVSVSAIFAGALSTIMSACIAGIVL</sequence>
<dbReference type="PANTHER" id="PTHR10590">
    <property type="entry name" value="SODIUM/NUCLEOSIDE COTRANSPORTER"/>
    <property type="match status" value="1"/>
</dbReference>
<name>A0A9P3LSP1_9FUNG</name>
<comment type="caution">
    <text evidence="11">The sequence shown here is derived from an EMBL/GenBank/DDBJ whole genome shotgun (WGS) entry which is preliminary data.</text>
</comment>
<feature type="domain" description="Concentrative nucleoside transporter N-terminal" evidence="9">
    <location>
        <begin position="185"/>
        <end position="257"/>
    </location>
</feature>
<feature type="compositionally biased region" description="Basic and acidic residues" evidence="7">
    <location>
        <begin position="22"/>
        <end position="37"/>
    </location>
</feature>
<dbReference type="GO" id="GO:0005886">
    <property type="term" value="C:plasma membrane"/>
    <property type="evidence" value="ECO:0007669"/>
    <property type="project" value="UniProtKB-SubCell"/>
</dbReference>
<dbReference type="GO" id="GO:0005337">
    <property type="term" value="F:nucleoside transmembrane transporter activity"/>
    <property type="evidence" value="ECO:0007669"/>
    <property type="project" value="InterPro"/>
</dbReference>
<keyword evidence="6 8" id="KW-0472">Membrane</keyword>
<feature type="transmembrane region" description="Helical" evidence="8">
    <location>
        <begin position="204"/>
        <end position="224"/>
    </location>
</feature>
<proteinExistence type="inferred from homology"/>
<comment type="similarity">
    <text evidence="2">Belongs to the concentrative nucleoside transporter (CNT) (TC 2.A.41) family.</text>
</comment>
<keyword evidence="12" id="KW-1185">Reference proteome</keyword>
<reference evidence="11" key="1">
    <citation type="submission" date="2021-11" db="EMBL/GenBank/DDBJ databases">
        <authorList>
            <person name="Herlambang A."/>
            <person name="Guo Y."/>
            <person name="Takashima Y."/>
            <person name="Nishizawa T."/>
        </authorList>
    </citation>
    <scope>NUCLEOTIDE SEQUENCE</scope>
    <source>
        <strain evidence="11">E1425</strain>
    </source>
</reference>
<dbReference type="PANTHER" id="PTHR10590:SF4">
    <property type="entry name" value="SOLUTE CARRIER FAMILY 28 MEMBER 3"/>
    <property type="match status" value="1"/>
</dbReference>
<feature type="transmembrane region" description="Helical" evidence="8">
    <location>
        <begin position="236"/>
        <end position="255"/>
    </location>
</feature>
<evidence type="ECO:0000256" key="7">
    <source>
        <dbReference type="SAM" id="MobiDB-lite"/>
    </source>
</evidence>
<feature type="transmembrane region" description="Helical" evidence="8">
    <location>
        <begin position="267"/>
        <end position="289"/>
    </location>
</feature>
<evidence type="ECO:0000256" key="2">
    <source>
        <dbReference type="ARBA" id="ARBA00009033"/>
    </source>
</evidence>
<feature type="transmembrane region" description="Helical" evidence="8">
    <location>
        <begin position="423"/>
        <end position="446"/>
    </location>
</feature>
<evidence type="ECO:0000256" key="4">
    <source>
        <dbReference type="ARBA" id="ARBA00022692"/>
    </source>
</evidence>
<gene>
    <name evidence="11" type="ORF">EMPS_01534</name>
</gene>
<dbReference type="EMBL" id="BQFW01000002">
    <property type="protein sequence ID" value="GJJ69188.1"/>
    <property type="molecule type" value="Genomic_DNA"/>
</dbReference>
<feature type="transmembrane region" description="Helical" evidence="8">
    <location>
        <begin position="103"/>
        <end position="122"/>
    </location>
</feature>
<feature type="compositionally biased region" description="Basic and acidic residues" evidence="7">
    <location>
        <begin position="1"/>
        <end position="12"/>
    </location>
</feature>
<keyword evidence="4 8" id="KW-0812">Transmembrane</keyword>
<organism evidence="11 12">
    <name type="scientific">Entomortierella parvispora</name>
    <dbReference type="NCBI Taxonomy" id="205924"/>
    <lineage>
        <taxon>Eukaryota</taxon>
        <taxon>Fungi</taxon>
        <taxon>Fungi incertae sedis</taxon>
        <taxon>Mucoromycota</taxon>
        <taxon>Mortierellomycotina</taxon>
        <taxon>Mortierellomycetes</taxon>
        <taxon>Mortierellales</taxon>
        <taxon>Mortierellaceae</taxon>
        <taxon>Entomortierella</taxon>
    </lineage>
</organism>
<dbReference type="InterPro" id="IPR002668">
    <property type="entry name" value="CNT_N_dom"/>
</dbReference>
<keyword evidence="3" id="KW-1003">Cell membrane</keyword>
<feature type="transmembrane region" description="Helical" evidence="8">
    <location>
        <begin position="301"/>
        <end position="323"/>
    </location>
</feature>
<evidence type="ECO:0000259" key="10">
    <source>
        <dbReference type="Pfam" id="PF07662"/>
    </source>
</evidence>
<evidence type="ECO:0000256" key="8">
    <source>
        <dbReference type="SAM" id="Phobius"/>
    </source>
</evidence>
<feature type="transmembrane region" description="Helical" evidence="8">
    <location>
        <begin position="453"/>
        <end position="477"/>
    </location>
</feature>
<accession>A0A9P3LSP1</accession>
<keyword evidence="5 8" id="KW-1133">Transmembrane helix</keyword>
<comment type="subcellular location">
    <subcellularLocation>
        <location evidence="1">Cell membrane</location>
        <topology evidence="1">Multi-pass membrane protein</topology>
    </subcellularLocation>
</comment>
<dbReference type="InterPro" id="IPR011657">
    <property type="entry name" value="CNT_C_dom"/>
</dbReference>